<evidence type="ECO:0000313" key="3">
    <source>
        <dbReference type="Proteomes" id="UP001175271"/>
    </source>
</evidence>
<dbReference type="EMBL" id="JAUCMV010000001">
    <property type="protein sequence ID" value="KAK0421985.1"/>
    <property type="molecule type" value="Genomic_DNA"/>
</dbReference>
<keyword evidence="1" id="KW-0812">Transmembrane</keyword>
<name>A0AA39M671_9BILA</name>
<comment type="caution">
    <text evidence="2">The sequence shown here is derived from an EMBL/GenBank/DDBJ whole genome shotgun (WGS) entry which is preliminary data.</text>
</comment>
<reference evidence="2" key="1">
    <citation type="submission" date="2023-06" db="EMBL/GenBank/DDBJ databases">
        <title>Genomic analysis of the entomopathogenic nematode Steinernema hermaphroditum.</title>
        <authorList>
            <person name="Schwarz E.M."/>
            <person name="Heppert J.K."/>
            <person name="Baniya A."/>
            <person name="Schwartz H.T."/>
            <person name="Tan C.-H."/>
            <person name="Antoshechkin I."/>
            <person name="Sternberg P.W."/>
            <person name="Goodrich-Blair H."/>
            <person name="Dillman A.R."/>
        </authorList>
    </citation>
    <scope>NUCLEOTIDE SEQUENCE</scope>
    <source>
        <strain evidence="2">PS9179</strain>
        <tissue evidence="2">Whole animal</tissue>
    </source>
</reference>
<evidence type="ECO:0000256" key="1">
    <source>
        <dbReference type="SAM" id="Phobius"/>
    </source>
</evidence>
<gene>
    <name evidence="2" type="ORF">QR680_007301</name>
</gene>
<evidence type="ECO:0000313" key="2">
    <source>
        <dbReference type="EMBL" id="KAK0421985.1"/>
    </source>
</evidence>
<sequence length="120" mass="13893">MLNFEGEVYAKAMQREAQTCIHISDTQYYQRKVREGLRNGIIPTVFFVLCILISVLFCCYFKKRLNFRNRCLNTLNTAGERFYQMEKSPQILSILNGNAVDIENGLAVRHTPMVPGKIDR</sequence>
<accession>A0AA39M671</accession>
<dbReference type="Proteomes" id="UP001175271">
    <property type="component" value="Unassembled WGS sequence"/>
</dbReference>
<proteinExistence type="predicted"/>
<keyword evidence="1" id="KW-0472">Membrane</keyword>
<protein>
    <submittedName>
        <fullName evidence="2">Uncharacterized protein</fullName>
    </submittedName>
</protein>
<keyword evidence="3" id="KW-1185">Reference proteome</keyword>
<dbReference type="AlphaFoldDB" id="A0AA39M671"/>
<organism evidence="2 3">
    <name type="scientific">Steinernema hermaphroditum</name>
    <dbReference type="NCBI Taxonomy" id="289476"/>
    <lineage>
        <taxon>Eukaryota</taxon>
        <taxon>Metazoa</taxon>
        <taxon>Ecdysozoa</taxon>
        <taxon>Nematoda</taxon>
        <taxon>Chromadorea</taxon>
        <taxon>Rhabditida</taxon>
        <taxon>Tylenchina</taxon>
        <taxon>Panagrolaimomorpha</taxon>
        <taxon>Strongyloidoidea</taxon>
        <taxon>Steinernematidae</taxon>
        <taxon>Steinernema</taxon>
    </lineage>
</organism>
<feature type="transmembrane region" description="Helical" evidence="1">
    <location>
        <begin position="41"/>
        <end position="61"/>
    </location>
</feature>
<keyword evidence="1" id="KW-1133">Transmembrane helix</keyword>